<protein>
    <submittedName>
        <fullName evidence="1">Uncharacterized protein n257R</fullName>
    </submittedName>
</protein>
<proteinExistence type="predicted"/>
<dbReference type="KEGG" id="vg:5469934"/>
<dbReference type="EMBL" id="DQ890022">
    <property type="protein sequence ID" value="ABT15542.1"/>
    <property type="molecule type" value="Genomic_DNA"/>
</dbReference>
<reference evidence="1 2" key="1">
    <citation type="journal article" date="2007" name="Virology">
        <title>Sequence and annotation of the 314-kb MT325 and the 321-kb FR483 viruses that infect Chlorella Pbi.</title>
        <authorList>
            <person name="Fitzgerald L.A."/>
            <person name="Graves M.V."/>
            <person name="Li X."/>
            <person name="Feldblyum T."/>
            <person name="Hartigan J."/>
            <person name="Van Etten J.L."/>
        </authorList>
    </citation>
    <scope>NUCLEOTIDE SEQUENCE [LARGE SCALE GENOMIC DNA]</scope>
    <source>
        <strain evidence="1 2">FR483</strain>
    </source>
</reference>
<name>A7J6W1_PBCVF</name>
<accession>A7J6W1</accession>
<gene>
    <name evidence="1" type="primary">n257R</name>
    <name evidence="1" type="ORF">FR483_n257R</name>
</gene>
<dbReference type="RefSeq" id="YP_001425889.1">
    <property type="nucleotide sequence ID" value="NC_008603.1"/>
</dbReference>
<dbReference type="GeneID" id="5469934"/>
<organism evidence="1 2">
    <name type="scientific">Paramecium bursaria Chlorella virus FR483</name>
    <name type="common">PBCV-FR483</name>
    <dbReference type="NCBI Taxonomy" id="399781"/>
    <lineage>
        <taxon>Viruses</taxon>
        <taxon>Varidnaviria</taxon>
        <taxon>Bamfordvirae</taxon>
        <taxon>Nucleocytoviricota</taxon>
        <taxon>Megaviricetes</taxon>
        <taxon>Algavirales</taxon>
        <taxon>Phycodnaviridae</taxon>
        <taxon>Chlorovirus</taxon>
        <taxon>Chlorovirus conductrix</taxon>
        <taxon>Paramecium bursaria Chlorella virus A1</taxon>
    </lineage>
</organism>
<dbReference type="Proteomes" id="UP000204095">
    <property type="component" value="Segment"/>
</dbReference>
<sequence>MRATDSSRQLVLQGSTRLMCLPQLFSTYQTNLPQTALQTKTPTAFPILRIVLQILEVECDLCSLYFGTGFWPPRLVSWSIKPALAHLCLFCSKHISAFSNWTRLTSPISHTSSCSSVDLCQFLARTCWAITRGIES</sequence>
<organismHost>
    <name type="scientific">Paramecium bursaria</name>
    <dbReference type="NCBI Taxonomy" id="74790"/>
</organismHost>
<evidence type="ECO:0000313" key="2">
    <source>
        <dbReference type="Proteomes" id="UP000204095"/>
    </source>
</evidence>
<evidence type="ECO:0000313" key="1">
    <source>
        <dbReference type="EMBL" id="ABT15542.1"/>
    </source>
</evidence>